<dbReference type="AlphaFoldDB" id="A0A177EJU7"/>
<evidence type="ECO:0000313" key="3">
    <source>
        <dbReference type="EMBL" id="OAG31259.1"/>
    </source>
</evidence>
<organism evidence="3 4">
    <name type="scientific">Nematocida displodere</name>
    <dbReference type="NCBI Taxonomy" id="1805483"/>
    <lineage>
        <taxon>Eukaryota</taxon>
        <taxon>Fungi</taxon>
        <taxon>Fungi incertae sedis</taxon>
        <taxon>Microsporidia</taxon>
        <taxon>Nematocida</taxon>
    </lineage>
</organism>
<evidence type="ECO:0000256" key="1">
    <source>
        <dbReference type="PROSITE-ProRule" id="PRU00290"/>
    </source>
</evidence>
<dbReference type="GO" id="GO:0005794">
    <property type="term" value="C:Golgi apparatus"/>
    <property type="evidence" value="ECO:0007669"/>
    <property type="project" value="TreeGrafter"/>
</dbReference>
<dbReference type="OrthoDB" id="27923at2759"/>
<protein>
    <submittedName>
        <fullName evidence="3">Synaptobrevin-like YKT6</fullName>
    </submittedName>
</protein>
<dbReference type="InterPro" id="IPR011012">
    <property type="entry name" value="Longin-like_dom_sf"/>
</dbReference>
<sequence length="218" mass="25178">MKTKATLFSIILFNTDESTSIYHEEYSLGSFSYFKRTPIQEMLRFLSKRVAHSLDTNVPQELIHKVEESDSYKFFVKEKASLIFVVSTFLEYPSNTLSLLVEDIGTFILESRDRVKHTQERSRPEEIDRAHKEEKTAVAALIKAQIKEYQDYEQKDIMLQIKNELGKVEEILTKTVESALGRGEKIDELISSADSLSFQTKSLYKLSKKQNKKCCGIM</sequence>
<dbReference type="PROSITE" id="PS50892">
    <property type="entry name" value="V_SNARE"/>
    <property type="match status" value="1"/>
</dbReference>
<feature type="domain" description="V-SNARE coiled-coil homology" evidence="2">
    <location>
        <begin position="157"/>
        <end position="213"/>
    </location>
</feature>
<dbReference type="VEuPathDB" id="MicrosporidiaDB:NEDG_01672"/>
<dbReference type="GeneID" id="93648022"/>
<keyword evidence="1" id="KW-0175">Coiled coil</keyword>
<gene>
    <name evidence="3" type="ORF">NEDG_01672</name>
</gene>
<evidence type="ECO:0000259" key="2">
    <source>
        <dbReference type="PROSITE" id="PS50892"/>
    </source>
</evidence>
<name>A0A177EJU7_9MICR</name>
<dbReference type="STRING" id="1805483.A0A177EJU7"/>
<dbReference type="Proteomes" id="UP000185944">
    <property type="component" value="Unassembled WGS sequence"/>
</dbReference>
<keyword evidence="4" id="KW-1185">Reference proteome</keyword>
<dbReference type="InterPro" id="IPR042855">
    <property type="entry name" value="V_SNARE_CC"/>
</dbReference>
<dbReference type="Gene3D" id="3.30.450.50">
    <property type="entry name" value="Longin domain"/>
    <property type="match status" value="1"/>
</dbReference>
<accession>A0A177EJU7</accession>
<dbReference type="PANTHER" id="PTHR45806:SF1">
    <property type="entry name" value="SYNAPTOBREVIN HOMOLOG YKT6"/>
    <property type="match status" value="1"/>
</dbReference>
<dbReference type="Pfam" id="PF00957">
    <property type="entry name" value="Synaptobrevin"/>
    <property type="match status" value="1"/>
</dbReference>
<dbReference type="GO" id="GO:0006888">
    <property type="term" value="P:endoplasmic reticulum to Golgi vesicle-mediated transport"/>
    <property type="evidence" value="ECO:0007669"/>
    <property type="project" value="TreeGrafter"/>
</dbReference>
<dbReference type="GO" id="GO:0005484">
    <property type="term" value="F:SNAP receptor activity"/>
    <property type="evidence" value="ECO:0007669"/>
    <property type="project" value="TreeGrafter"/>
</dbReference>
<dbReference type="Gene3D" id="1.20.5.110">
    <property type="match status" value="1"/>
</dbReference>
<dbReference type="RefSeq" id="XP_067544980.1">
    <property type="nucleotide sequence ID" value="XM_067689090.1"/>
</dbReference>
<dbReference type="SUPFAM" id="SSF58038">
    <property type="entry name" value="SNARE fusion complex"/>
    <property type="match status" value="1"/>
</dbReference>
<reference evidence="3 4" key="1">
    <citation type="submission" date="2016-02" db="EMBL/GenBank/DDBJ databases">
        <title>Discovery of a natural microsporidian pathogen with a broad tissue tropism in Caenorhabditis elegans.</title>
        <authorList>
            <person name="Luallen R.J."/>
            <person name="Reinke A.W."/>
            <person name="Tong L."/>
            <person name="Botts M.R."/>
            <person name="Felix M.-A."/>
            <person name="Troemel E.R."/>
        </authorList>
    </citation>
    <scope>NUCLEOTIDE SEQUENCE [LARGE SCALE GENOMIC DNA]</scope>
    <source>
        <strain evidence="3 4">JUm2807</strain>
    </source>
</reference>
<comment type="caution">
    <text evidence="3">The sequence shown here is derived from an EMBL/GenBank/DDBJ whole genome shotgun (WGS) entry which is preliminary data.</text>
</comment>
<proteinExistence type="predicted"/>
<dbReference type="EMBL" id="LTDL01000021">
    <property type="protein sequence ID" value="OAG31259.1"/>
    <property type="molecule type" value="Genomic_DNA"/>
</dbReference>
<evidence type="ECO:0000313" key="4">
    <source>
        <dbReference type="Proteomes" id="UP000185944"/>
    </source>
</evidence>
<dbReference type="SUPFAM" id="SSF64356">
    <property type="entry name" value="SNARE-like"/>
    <property type="match status" value="1"/>
</dbReference>
<dbReference type="PANTHER" id="PTHR45806">
    <property type="entry name" value="SYNAPTOBREVIN HOMOLOG YKT6"/>
    <property type="match status" value="1"/>
</dbReference>